<organism evidence="6 7">
    <name type="scientific">Terriglobus saanensis (strain ATCC BAA-1853 / DSM 23119 / SP1PR4)</name>
    <dbReference type="NCBI Taxonomy" id="401053"/>
    <lineage>
        <taxon>Bacteria</taxon>
        <taxon>Pseudomonadati</taxon>
        <taxon>Acidobacteriota</taxon>
        <taxon>Terriglobia</taxon>
        <taxon>Terriglobales</taxon>
        <taxon>Acidobacteriaceae</taxon>
        <taxon>Terriglobus</taxon>
    </lineage>
</organism>
<accession>E8V7A8</accession>
<sequence length="406" mass="43398">MNASAHQRIVRIAALPAVHRAFQWLHLQEQRFRQWQIDLTRIPAPPFGEAKRAAWTLEQMQTLSLTSTGIDGAGNAIGYLRPPVPGEPLLLLSAHLDTVFPQETAIDVREDGDLLHAPGICDNGAGVAGLLALIGSILHAGLPLATNILFAANVGEEAEGNLRGMRHLFHGEMGPRITTAIALEGSGTETVVTRALGSKRFQVTVAGPGGHSWTDAGRANPIVTLARAIAELTPHSLLEDPRTTINVGTIQGGTSVTAIPEVATALFDLRSVDEGELLASEVRLFRAVEDAVLAANLSPGKDLSTEENLRFHIRSIGDRPAATLPEDSPLLQTIQAVDRHLGIRTSERVGSTDANLPLSLGIQAVAIGAGGRGGGIHTLREWYDPRGREIALRRILLTLVDRCDLK</sequence>
<dbReference type="AlphaFoldDB" id="E8V7A8"/>
<dbReference type="GO" id="GO:0046872">
    <property type="term" value="F:metal ion binding"/>
    <property type="evidence" value="ECO:0007669"/>
    <property type="project" value="UniProtKB-KW"/>
</dbReference>
<dbReference type="OrthoDB" id="9783294at2"/>
<name>E8V7A8_TERSS</name>
<evidence type="ECO:0000313" key="7">
    <source>
        <dbReference type="Proteomes" id="UP000006844"/>
    </source>
</evidence>
<keyword evidence="2" id="KW-0479">Metal-binding</keyword>
<keyword evidence="7" id="KW-1185">Reference proteome</keyword>
<evidence type="ECO:0000256" key="2">
    <source>
        <dbReference type="ARBA" id="ARBA00022723"/>
    </source>
</evidence>
<proteinExistence type="predicted"/>
<dbReference type="SUPFAM" id="SSF55031">
    <property type="entry name" value="Bacterial exopeptidase dimerisation domain"/>
    <property type="match status" value="1"/>
</dbReference>
<dbReference type="STRING" id="401053.AciPR4_2017"/>
<dbReference type="Gene3D" id="3.40.630.10">
    <property type="entry name" value="Zn peptidases"/>
    <property type="match status" value="1"/>
</dbReference>
<dbReference type="Pfam" id="PF01546">
    <property type="entry name" value="Peptidase_M20"/>
    <property type="match status" value="1"/>
</dbReference>
<comment type="cofactor">
    <cofactor evidence="1">
        <name>Zn(2+)</name>
        <dbReference type="ChEBI" id="CHEBI:29105"/>
    </cofactor>
</comment>
<keyword evidence="4" id="KW-0862">Zinc</keyword>
<dbReference type="Gene3D" id="3.30.70.360">
    <property type="match status" value="1"/>
</dbReference>
<reference evidence="6 7" key="1">
    <citation type="journal article" date="2012" name="Stand. Genomic Sci.">
        <title>Complete genome sequence of Terriglobus saanensis type strain SP1PR4(T), an Acidobacteria from tundra soil.</title>
        <authorList>
            <person name="Rawat S.R."/>
            <person name="Mannisto M.K."/>
            <person name="Starovoytov V."/>
            <person name="Goodwin L."/>
            <person name="Nolan M."/>
            <person name="Hauser L."/>
            <person name="Land M."/>
            <person name="Davenport K.W."/>
            <person name="Woyke T."/>
            <person name="Haggblom M.M."/>
        </authorList>
    </citation>
    <scope>NUCLEOTIDE SEQUENCE</scope>
    <source>
        <strain evidence="7">ATCC BAA-1853 / DSM 23119 / SP1PR4</strain>
    </source>
</reference>
<dbReference type="GO" id="GO:0016787">
    <property type="term" value="F:hydrolase activity"/>
    <property type="evidence" value="ECO:0007669"/>
    <property type="project" value="UniProtKB-KW"/>
</dbReference>
<evidence type="ECO:0000256" key="4">
    <source>
        <dbReference type="ARBA" id="ARBA00022833"/>
    </source>
</evidence>
<dbReference type="PROSITE" id="PS00758">
    <property type="entry name" value="ARGE_DAPE_CPG2_1"/>
    <property type="match status" value="1"/>
</dbReference>
<protein>
    <submittedName>
        <fullName evidence="6">Peptidase M20</fullName>
    </submittedName>
</protein>
<feature type="domain" description="Peptidase M20 dimerisation" evidence="5">
    <location>
        <begin position="197"/>
        <end position="276"/>
    </location>
</feature>
<dbReference type="RefSeq" id="WP_013568554.1">
    <property type="nucleotide sequence ID" value="NC_014963.1"/>
</dbReference>
<dbReference type="PANTHER" id="PTHR43808">
    <property type="entry name" value="ACETYLORNITHINE DEACETYLASE"/>
    <property type="match status" value="1"/>
</dbReference>
<dbReference type="InterPro" id="IPR050072">
    <property type="entry name" value="Peptidase_M20A"/>
</dbReference>
<evidence type="ECO:0000256" key="1">
    <source>
        <dbReference type="ARBA" id="ARBA00001947"/>
    </source>
</evidence>
<dbReference type="KEGG" id="tsa:AciPR4_2017"/>
<dbReference type="SUPFAM" id="SSF53187">
    <property type="entry name" value="Zn-dependent exopeptidases"/>
    <property type="match status" value="1"/>
</dbReference>
<dbReference type="InterPro" id="IPR036264">
    <property type="entry name" value="Bact_exopeptidase_dim_dom"/>
</dbReference>
<dbReference type="InterPro" id="IPR002933">
    <property type="entry name" value="Peptidase_M20"/>
</dbReference>
<evidence type="ECO:0000256" key="3">
    <source>
        <dbReference type="ARBA" id="ARBA00022801"/>
    </source>
</evidence>
<dbReference type="eggNOG" id="COG0624">
    <property type="taxonomic scope" value="Bacteria"/>
</dbReference>
<dbReference type="EMBL" id="CP002467">
    <property type="protein sequence ID" value="ADV82821.1"/>
    <property type="molecule type" value="Genomic_DNA"/>
</dbReference>
<dbReference type="Proteomes" id="UP000006844">
    <property type="component" value="Chromosome"/>
</dbReference>
<dbReference type="HOGENOM" id="CLU_051308_0_0_0"/>
<dbReference type="PANTHER" id="PTHR43808:SF17">
    <property type="entry name" value="PEPTIDASE M20"/>
    <property type="match status" value="1"/>
</dbReference>
<keyword evidence="3" id="KW-0378">Hydrolase</keyword>
<evidence type="ECO:0000313" key="6">
    <source>
        <dbReference type="EMBL" id="ADV82821.1"/>
    </source>
</evidence>
<dbReference type="Pfam" id="PF07687">
    <property type="entry name" value="M20_dimer"/>
    <property type="match status" value="1"/>
</dbReference>
<dbReference type="InterPro" id="IPR001261">
    <property type="entry name" value="ArgE/DapE_CS"/>
</dbReference>
<dbReference type="InterPro" id="IPR011650">
    <property type="entry name" value="Peptidase_M20_dimer"/>
</dbReference>
<gene>
    <name evidence="6" type="ordered locus">AciPR4_2017</name>
</gene>
<evidence type="ECO:0000259" key="5">
    <source>
        <dbReference type="Pfam" id="PF07687"/>
    </source>
</evidence>